<keyword evidence="2" id="KW-1133">Transmembrane helix</keyword>
<comment type="caution">
    <text evidence="3">The sequence shown here is derived from an EMBL/GenBank/DDBJ whole genome shotgun (WGS) entry which is preliminary data.</text>
</comment>
<dbReference type="RefSeq" id="WP_066057256.1">
    <property type="nucleotide sequence ID" value="NZ_JBHUNF010000004.1"/>
</dbReference>
<keyword evidence="2" id="KW-0472">Membrane</keyword>
<dbReference type="EMBL" id="JBHUNF010000004">
    <property type="protein sequence ID" value="MFD2675048.1"/>
    <property type="molecule type" value="Genomic_DNA"/>
</dbReference>
<accession>A0ABW5RIZ2</accession>
<organism evidence="3 4">
    <name type="scientific">Gulosibacter bifidus</name>
    <dbReference type="NCBI Taxonomy" id="272239"/>
    <lineage>
        <taxon>Bacteria</taxon>
        <taxon>Bacillati</taxon>
        <taxon>Actinomycetota</taxon>
        <taxon>Actinomycetes</taxon>
        <taxon>Micrococcales</taxon>
        <taxon>Microbacteriaceae</taxon>
        <taxon>Gulosibacter</taxon>
    </lineage>
</organism>
<evidence type="ECO:0000256" key="2">
    <source>
        <dbReference type="SAM" id="Phobius"/>
    </source>
</evidence>
<keyword evidence="4" id="KW-1185">Reference proteome</keyword>
<reference evidence="4" key="1">
    <citation type="journal article" date="2019" name="Int. J. Syst. Evol. Microbiol.">
        <title>The Global Catalogue of Microorganisms (GCM) 10K type strain sequencing project: providing services to taxonomists for standard genome sequencing and annotation.</title>
        <authorList>
            <consortium name="The Broad Institute Genomics Platform"/>
            <consortium name="The Broad Institute Genome Sequencing Center for Infectious Disease"/>
            <person name="Wu L."/>
            <person name="Ma J."/>
        </authorList>
    </citation>
    <scope>NUCLEOTIDE SEQUENCE [LARGE SCALE GENOMIC DNA]</scope>
    <source>
        <strain evidence="4">TISTR 1511</strain>
    </source>
</reference>
<gene>
    <name evidence="3" type="ORF">ACFSUQ_07045</name>
</gene>
<proteinExistence type="predicted"/>
<dbReference type="Proteomes" id="UP001597453">
    <property type="component" value="Unassembled WGS sequence"/>
</dbReference>
<feature type="transmembrane region" description="Helical" evidence="2">
    <location>
        <begin position="21"/>
        <end position="40"/>
    </location>
</feature>
<protein>
    <submittedName>
        <fullName evidence="3">Uncharacterized protein</fullName>
    </submittedName>
</protein>
<feature type="region of interest" description="Disordered" evidence="1">
    <location>
        <begin position="88"/>
        <end position="113"/>
    </location>
</feature>
<evidence type="ECO:0000313" key="3">
    <source>
        <dbReference type="EMBL" id="MFD2675048.1"/>
    </source>
</evidence>
<name>A0ABW5RIZ2_9MICO</name>
<keyword evidence="2" id="KW-0812">Transmembrane</keyword>
<evidence type="ECO:0000313" key="4">
    <source>
        <dbReference type="Proteomes" id="UP001597453"/>
    </source>
</evidence>
<evidence type="ECO:0000256" key="1">
    <source>
        <dbReference type="SAM" id="MobiDB-lite"/>
    </source>
</evidence>
<feature type="transmembrane region" description="Helical" evidence="2">
    <location>
        <begin position="46"/>
        <end position="66"/>
    </location>
</feature>
<sequence length="113" mass="12172">MSDDKEALRAQRRALMKPFEVLGVAGGSGAFVFLIVLLTLKDFKLGLILAGITIVVVLLILGLLLLSYKPNPDVPVYLDRDLHDSDEPGARGAALRPYDGEVAVPDAEKLDNS</sequence>